<accession>A0ABP8P3W5</accession>
<comment type="caution">
    <text evidence="2">The sequence shown here is derived from an EMBL/GenBank/DDBJ whole genome shotgun (WGS) entry which is preliminary data.</text>
</comment>
<evidence type="ECO:0000313" key="3">
    <source>
        <dbReference type="Proteomes" id="UP001501183"/>
    </source>
</evidence>
<name>A0ABP8P3W5_9NOCA</name>
<dbReference type="NCBIfam" id="TIGR00778">
    <property type="entry name" value="ahpD_dom"/>
    <property type="match status" value="1"/>
</dbReference>
<dbReference type="PANTHER" id="PTHR35446">
    <property type="entry name" value="SI:CH211-175M2.5"/>
    <property type="match status" value="1"/>
</dbReference>
<feature type="domain" description="Carboxymuconolactone decarboxylase-like" evidence="1">
    <location>
        <begin position="18"/>
        <end position="100"/>
    </location>
</feature>
<sequence length="157" mass="17467">MTAHRRIPIDKQSPSIYDAMTAVAVEVGHRARDAGLDRTLIELVNIRVSQLNRCAFCLDLHTRRALTGGESIRRITVLPAWREVTLYSDTERAALEIAEAMTHTTGDHLDDRTYATVRAHLTDDQVSIVTWAAITINAFNRVSIASLHAVRPSPKPT</sequence>
<dbReference type="InterPro" id="IPR003779">
    <property type="entry name" value="CMD-like"/>
</dbReference>
<dbReference type="Gene3D" id="1.20.1290.10">
    <property type="entry name" value="AhpD-like"/>
    <property type="match status" value="1"/>
</dbReference>
<reference evidence="3" key="1">
    <citation type="journal article" date="2019" name="Int. J. Syst. Evol. Microbiol.">
        <title>The Global Catalogue of Microorganisms (GCM) 10K type strain sequencing project: providing services to taxonomists for standard genome sequencing and annotation.</title>
        <authorList>
            <consortium name="The Broad Institute Genomics Platform"/>
            <consortium name="The Broad Institute Genome Sequencing Center for Infectious Disease"/>
            <person name="Wu L."/>
            <person name="Ma J."/>
        </authorList>
    </citation>
    <scope>NUCLEOTIDE SEQUENCE [LARGE SCALE GENOMIC DNA]</scope>
    <source>
        <strain evidence="3">JCM 32206</strain>
    </source>
</reference>
<dbReference type="SUPFAM" id="SSF69118">
    <property type="entry name" value="AhpD-like"/>
    <property type="match status" value="1"/>
</dbReference>
<evidence type="ECO:0000313" key="2">
    <source>
        <dbReference type="EMBL" id="GAA4481479.1"/>
    </source>
</evidence>
<organism evidence="2 3">
    <name type="scientific">Rhodococcus olei</name>
    <dbReference type="NCBI Taxonomy" id="2161675"/>
    <lineage>
        <taxon>Bacteria</taxon>
        <taxon>Bacillati</taxon>
        <taxon>Actinomycetota</taxon>
        <taxon>Actinomycetes</taxon>
        <taxon>Mycobacteriales</taxon>
        <taxon>Nocardiaceae</taxon>
        <taxon>Rhodococcus</taxon>
    </lineage>
</organism>
<dbReference type="Pfam" id="PF02627">
    <property type="entry name" value="CMD"/>
    <property type="match status" value="1"/>
</dbReference>
<dbReference type="InterPro" id="IPR029032">
    <property type="entry name" value="AhpD-like"/>
</dbReference>
<proteinExistence type="predicted"/>
<dbReference type="PANTHER" id="PTHR35446:SF2">
    <property type="entry name" value="CARBOXYMUCONOLACTONE DECARBOXYLASE-LIKE DOMAIN-CONTAINING PROTEIN"/>
    <property type="match status" value="1"/>
</dbReference>
<protein>
    <submittedName>
        <fullName evidence="2">Carboxymuconolactone decarboxylase family protein</fullName>
    </submittedName>
</protein>
<evidence type="ECO:0000259" key="1">
    <source>
        <dbReference type="Pfam" id="PF02627"/>
    </source>
</evidence>
<keyword evidence="3" id="KW-1185">Reference proteome</keyword>
<dbReference type="Proteomes" id="UP001501183">
    <property type="component" value="Unassembled WGS sequence"/>
</dbReference>
<gene>
    <name evidence="2" type="ORF">GCM10023094_29690</name>
</gene>
<dbReference type="EMBL" id="BAABFB010000048">
    <property type="protein sequence ID" value="GAA4481479.1"/>
    <property type="molecule type" value="Genomic_DNA"/>
</dbReference>
<dbReference type="InterPro" id="IPR004675">
    <property type="entry name" value="AhpD_core"/>
</dbReference>